<protein>
    <submittedName>
        <fullName evidence="2">Uncharacterized protein</fullName>
    </submittedName>
</protein>
<dbReference type="Proteomes" id="UP001202961">
    <property type="component" value="Unassembled WGS sequence"/>
</dbReference>
<feature type="transmembrane region" description="Helical" evidence="1">
    <location>
        <begin position="58"/>
        <end position="91"/>
    </location>
</feature>
<gene>
    <name evidence="2" type="ORF">NB063_31235</name>
</gene>
<organism evidence="2 3">
    <name type="scientific">Aporhodopirellula aestuarii</name>
    <dbReference type="NCBI Taxonomy" id="2950107"/>
    <lineage>
        <taxon>Bacteria</taxon>
        <taxon>Pseudomonadati</taxon>
        <taxon>Planctomycetota</taxon>
        <taxon>Planctomycetia</taxon>
        <taxon>Pirellulales</taxon>
        <taxon>Pirellulaceae</taxon>
        <taxon>Aporhodopirellula</taxon>
    </lineage>
</organism>
<accession>A0ABT0UDZ9</accession>
<sequence length="133" mass="14387">MSRTNRQQKLLEAKRSYHEKPLLRRAKVCESILGGAAVAAFVILSCVVQVGRFVEDEVFGWVLVAIALVACAAFVGAVVFVSALALTGPIYKQQLDFASGDLETWGSTDKAAAVALTLLAMFSVGYIVYRFLL</sequence>
<comment type="caution">
    <text evidence="2">The sequence shown here is derived from an EMBL/GenBank/DDBJ whole genome shotgun (WGS) entry which is preliminary data.</text>
</comment>
<dbReference type="RefSeq" id="WP_250933636.1">
    <property type="nucleotide sequence ID" value="NZ_JAMQBK010000132.1"/>
</dbReference>
<evidence type="ECO:0000256" key="1">
    <source>
        <dbReference type="SAM" id="Phobius"/>
    </source>
</evidence>
<feature type="transmembrane region" description="Helical" evidence="1">
    <location>
        <begin position="32"/>
        <end position="52"/>
    </location>
</feature>
<keyword evidence="1" id="KW-0812">Transmembrane</keyword>
<feature type="transmembrane region" description="Helical" evidence="1">
    <location>
        <begin position="111"/>
        <end position="132"/>
    </location>
</feature>
<keyword evidence="1" id="KW-1133">Transmembrane helix</keyword>
<dbReference type="EMBL" id="JAMQBK010000132">
    <property type="protein sequence ID" value="MCM2375119.1"/>
    <property type="molecule type" value="Genomic_DNA"/>
</dbReference>
<keyword evidence="3" id="KW-1185">Reference proteome</keyword>
<keyword evidence="1" id="KW-0472">Membrane</keyword>
<evidence type="ECO:0000313" key="3">
    <source>
        <dbReference type="Proteomes" id="UP001202961"/>
    </source>
</evidence>
<reference evidence="2 3" key="1">
    <citation type="journal article" date="2022" name="Syst. Appl. Microbiol.">
        <title>Rhodopirellula aestuarii sp. nov., a novel member of the genus Rhodopirellula isolated from brackish sediments collected in the Tagus River estuary, Portugal.</title>
        <authorList>
            <person name="Vitorino I.R."/>
            <person name="Klimek D."/>
            <person name="Calusinska M."/>
            <person name="Lobo-da-Cunha A."/>
            <person name="Vasconcelos V."/>
            <person name="Lage O.M."/>
        </authorList>
    </citation>
    <scope>NUCLEOTIDE SEQUENCE [LARGE SCALE GENOMIC DNA]</scope>
    <source>
        <strain evidence="2 3">ICT_H3.1</strain>
    </source>
</reference>
<proteinExistence type="predicted"/>
<evidence type="ECO:0000313" key="2">
    <source>
        <dbReference type="EMBL" id="MCM2375119.1"/>
    </source>
</evidence>
<name>A0ABT0UDZ9_9BACT</name>